<dbReference type="Proteomes" id="UP001634747">
    <property type="component" value="Unassembled WGS sequence"/>
</dbReference>
<proteinExistence type="predicted"/>
<keyword evidence="1" id="KW-0472">Membrane</keyword>
<keyword evidence="1" id="KW-0812">Transmembrane</keyword>
<keyword evidence="1" id="KW-1133">Transmembrane helix</keyword>
<accession>A0ABW9KJ65</accession>
<keyword evidence="3" id="KW-1185">Reference proteome</keyword>
<reference evidence="2 3" key="1">
    <citation type="submission" date="2024-12" db="EMBL/GenBank/DDBJ databases">
        <authorList>
            <person name="Lee Y."/>
        </authorList>
    </citation>
    <scope>NUCLEOTIDE SEQUENCE [LARGE SCALE GENOMIC DNA]</scope>
    <source>
        <strain evidence="2 3">03SUJ4</strain>
    </source>
</reference>
<gene>
    <name evidence="2" type="ORF">ACK2TP_05150</name>
</gene>
<dbReference type="RefSeq" id="WP_263413325.1">
    <property type="nucleotide sequence ID" value="NZ_BAABBH010000001.1"/>
</dbReference>
<dbReference type="Gene3D" id="3.30.70.60">
    <property type="match status" value="1"/>
</dbReference>
<name>A0ABW9KJ65_9BACT</name>
<evidence type="ECO:0000313" key="3">
    <source>
        <dbReference type="Proteomes" id="UP001634747"/>
    </source>
</evidence>
<evidence type="ECO:0000313" key="2">
    <source>
        <dbReference type="EMBL" id="MFN2975142.1"/>
    </source>
</evidence>
<organism evidence="2 3">
    <name type="scientific">Terriglobus aquaticus</name>
    <dbReference type="NCBI Taxonomy" id="940139"/>
    <lineage>
        <taxon>Bacteria</taxon>
        <taxon>Pseudomonadati</taxon>
        <taxon>Acidobacteriota</taxon>
        <taxon>Terriglobia</taxon>
        <taxon>Terriglobales</taxon>
        <taxon>Acidobacteriaceae</taxon>
        <taxon>Terriglobus</taxon>
    </lineage>
</organism>
<feature type="transmembrane region" description="Helical" evidence="1">
    <location>
        <begin position="34"/>
        <end position="57"/>
    </location>
</feature>
<evidence type="ECO:0000256" key="1">
    <source>
        <dbReference type="SAM" id="Phobius"/>
    </source>
</evidence>
<protein>
    <submittedName>
        <fullName evidence="2">GspMb/PilO family protein</fullName>
    </submittedName>
</protein>
<dbReference type="Pfam" id="PF10741">
    <property type="entry name" value="T2SSM_b"/>
    <property type="match status" value="1"/>
</dbReference>
<dbReference type="InterPro" id="IPR014717">
    <property type="entry name" value="Transl_elong_EF1B/ribsomal_bS6"/>
</dbReference>
<dbReference type="EMBL" id="JBJYXY010000001">
    <property type="protein sequence ID" value="MFN2975142.1"/>
    <property type="molecule type" value="Genomic_DNA"/>
</dbReference>
<sequence length="220" mass="23708">MSTIPVNPAQTASPPTARAQRLDQLRAWMSPLNVHIAAAALLLLFNLWLAVQLVLAFSAAGARGEDQIAQARAQQLAADLAARKLRGLDGKLATSEAEVKDFYSNRLPYGYADVAAELGKLRDRTGVRLSRVQYQTAAPSNGLTPARLDASVTGEYRQLALFINGLERDRSFFQIENITLNGQQGGQVSLRLRISTYLREPMPGLATAEANSSSGNGGTQ</sequence>
<comment type="caution">
    <text evidence="2">The sequence shown here is derived from an EMBL/GenBank/DDBJ whole genome shotgun (WGS) entry which is preliminary data.</text>
</comment>
<dbReference type="InterPro" id="IPR034756">
    <property type="entry name" value="T2SSM_b"/>
</dbReference>